<dbReference type="SUPFAM" id="SSF143120">
    <property type="entry name" value="YefM-like"/>
    <property type="match status" value="1"/>
</dbReference>
<dbReference type="eggNOG" id="COG2161">
    <property type="taxonomic scope" value="Bacteria"/>
</dbReference>
<keyword evidence="3" id="KW-1185">Reference proteome</keyword>
<dbReference type="InterPro" id="IPR036165">
    <property type="entry name" value="YefM-like_sf"/>
</dbReference>
<evidence type="ECO:0000313" key="3">
    <source>
        <dbReference type="Proteomes" id="UP000003959"/>
    </source>
</evidence>
<dbReference type="EMBL" id="GL890907">
    <property type="protein sequence ID" value="EGJ32675.1"/>
    <property type="molecule type" value="Genomic_DNA"/>
</dbReference>
<sequence>MVWRIEEAQQKLSELITATATEPQLIYDHNQLVAVVVEAQTFQEFLAWRQQCQKPSIAEAFAQLHQLCVEENYTLET</sequence>
<dbReference type="RefSeq" id="WP_008184190.1">
    <property type="nucleotide sequence ID" value="NZ_GL890907.1"/>
</dbReference>
<evidence type="ECO:0000256" key="1">
    <source>
        <dbReference type="ARBA" id="ARBA00009981"/>
    </source>
</evidence>
<reference evidence="3" key="1">
    <citation type="journal article" date="2011" name="Proc. Natl. Acad. Sci. U.S.A.">
        <title>Genomic insights into the physiology and ecology of the marine filamentous cyanobacterium Lyngbya majuscula.</title>
        <authorList>
            <person name="Jones A.C."/>
            <person name="Monroe E.A."/>
            <person name="Podell S."/>
            <person name="Hess W.R."/>
            <person name="Klages S."/>
            <person name="Esquenazi E."/>
            <person name="Niessen S."/>
            <person name="Hoover H."/>
            <person name="Rothmann M."/>
            <person name="Lasken R.S."/>
            <person name="Yates J.R.III."/>
            <person name="Reinhardt R."/>
            <person name="Kube M."/>
            <person name="Burkart M.D."/>
            <person name="Allen E.E."/>
            <person name="Dorrestein P.C."/>
            <person name="Gerwick W.H."/>
            <person name="Gerwick L."/>
        </authorList>
    </citation>
    <scope>NUCLEOTIDE SEQUENCE [LARGE SCALE GENOMIC DNA]</scope>
    <source>
        <strain evidence="3">3L</strain>
    </source>
</reference>
<evidence type="ECO:0000313" key="2">
    <source>
        <dbReference type="EMBL" id="EGJ32675.1"/>
    </source>
</evidence>
<proteinExistence type="inferred from homology"/>
<protein>
    <submittedName>
        <fullName evidence="2">PhdYefM prevent-host-death family protein</fullName>
    </submittedName>
</protein>
<comment type="similarity">
    <text evidence="1">Belongs to the phD/YefM antitoxin family.</text>
</comment>
<gene>
    <name evidence="2" type="ORF">LYNGBM3L_04880</name>
</gene>
<dbReference type="Gene3D" id="3.40.1620.10">
    <property type="entry name" value="YefM-like domain"/>
    <property type="match status" value="1"/>
</dbReference>
<dbReference type="OrthoDB" id="8819837at2"/>
<dbReference type="HOGENOM" id="CLU_182794_0_0_3"/>
<name>F4XRV6_9CYAN</name>
<organism evidence="2 3">
    <name type="scientific">Moorena producens 3L</name>
    <dbReference type="NCBI Taxonomy" id="489825"/>
    <lineage>
        <taxon>Bacteria</taxon>
        <taxon>Bacillati</taxon>
        <taxon>Cyanobacteriota</taxon>
        <taxon>Cyanophyceae</taxon>
        <taxon>Coleofasciculales</taxon>
        <taxon>Coleofasciculaceae</taxon>
        <taxon>Moorena</taxon>
    </lineage>
</organism>
<dbReference type="AlphaFoldDB" id="F4XRV6"/>
<accession>F4XRV6</accession>
<dbReference type="Proteomes" id="UP000003959">
    <property type="component" value="Unassembled WGS sequence"/>
</dbReference>